<keyword evidence="5" id="KW-1185">Reference proteome</keyword>
<evidence type="ECO:0000313" key="5">
    <source>
        <dbReference type="Proteomes" id="UP001595859"/>
    </source>
</evidence>
<dbReference type="SUPFAM" id="SSF51261">
    <property type="entry name" value="Duplicated hybrid motif"/>
    <property type="match status" value="1"/>
</dbReference>
<feature type="domain" description="Peptidoglycan binding-like" evidence="2">
    <location>
        <begin position="102"/>
        <end position="157"/>
    </location>
</feature>
<organism evidence="4 5">
    <name type="scientific">Actinophytocola glycyrrhizae</name>
    <dbReference type="NCBI Taxonomy" id="2044873"/>
    <lineage>
        <taxon>Bacteria</taxon>
        <taxon>Bacillati</taxon>
        <taxon>Actinomycetota</taxon>
        <taxon>Actinomycetes</taxon>
        <taxon>Pseudonocardiales</taxon>
        <taxon>Pseudonocardiaceae</taxon>
    </lineage>
</organism>
<proteinExistence type="predicted"/>
<evidence type="ECO:0000256" key="1">
    <source>
        <dbReference type="SAM" id="SignalP"/>
    </source>
</evidence>
<evidence type="ECO:0000313" key="4">
    <source>
        <dbReference type="EMBL" id="MFC4858389.1"/>
    </source>
</evidence>
<dbReference type="SUPFAM" id="SSF47090">
    <property type="entry name" value="PGBD-like"/>
    <property type="match status" value="2"/>
</dbReference>
<dbReference type="InterPro" id="IPR002477">
    <property type="entry name" value="Peptidoglycan-bd-like"/>
</dbReference>
<dbReference type="InterPro" id="IPR050570">
    <property type="entry name" value="Cell_wall_metabolism_enzyme"/>
</dbReference>
<comment type="caution">
    <text evidence="4">The sequence shown here is derived from an EMBL/GenBank/DDBJ whole genome shotgun (WGS) entry which is preliminary data.</text>
</comment>
<name>A0ABV9SBN8_9PSEU</name>
<accession>A0ABV9SBN8</accession>
<dbReference type="PANTHER" id="PTHR21666:SF270">
    <property type="entry name" value="MUREIN HYDROLASE ACTIVATOR ENVC"/>
    <property type="match status" value="1"/>
</dbReference>
<sequence>MRVSRFLTMLVAVLATTLLLAPQASALPAWPTVGQGDGGPNVTTVQYLLRHHGHGIAADGAFGPATKAAVVSFQSAHDLTADGSVGPRTWPKLVVQVRQGSSGDAVRAAQTQLNRYGAGLAVDGQFGSATDRAVRSFQGSHGLAVDGVVGARTWQTLTGGGGGTPGGHALPLDRSAAGRSDYAGPHWNSTPAVDLMVSYVPAYAIMPAVADHYQSTSCGTGLRLLRPDGSRIVYCHLSARSVADGASVSAGTRVATTGNTGNSGAPHLHIEIRTSDGVARCPQPLLLAIYDGTTPPSLPSLPTTGCTSA</sequence>
<dbReference type="CDD" id="cd12797">
    <property type="entry name" value="M23_peptidase"/>
    <property type="match status" value="1"/>
</dbReference>
<evidence type="ECO:0000259" key="2">
    <source>
        <dbReference type="Pfam" id="PF01471"/>
    </source>
</evidence>
<feature type="domain" description="M23ase beta-sheet core" evidence="3">
    <location>
        <begin position="213"/>
        <end position="275"/>
    </location>
</feature>
<dbReference type="InterPro" id="IPR036366">
    <property type="entry name" value="PGBDSf"/>
</dbReference>
<dbReference type="Gene3D" id="1.10.101.10">
    <property type="entry name" value="PGBD-like superfamily/PGBD"/>
    <property type="match status" value="2"/>
</dbReference>
<dbReference type="Pfam" id="PF01551">
    <property type="entry name" value="Peptidase_M23"/>
    <property type="match status" value="1"/>
</dbReference>
<gene>
    <name evidence="4" type="ORF">ACFPCV_33245</name>
</gene>
<dbReference type="InterPro" id="IPR011055">
    <property type="entry name" value="Dup_hybrid_motif"/>
</dbReference>
<feature type="chain" id="PRO_5046124433" evidence="1">
    <location>
        <begin position="27"/>
        <end position="309"/>
    </location>
</feature>
<dbReference type="Pfam" id="PF01471">
    <property type="entry name" value="PG_binding_1"/>
    <property type="match status" value="2"/>
</dbReference>
<reference evidence="5" key="1">
    <citation type="journal article" date="2019" name="Int. J. Syst. Evol. Microbiol.">
        <title>The Global Catalogue of Microorganisms (GCM) 10K type strain sequencing project: providing services to taxonomists for standard genome sequencing and annotation.</title>
        <authorList>
            <consortium name="The Broad Institute Genomics Platform"/>
            <consortium name="The Broad Institute Genome Sequencing Center for Infectious Disease"/>
            <person name="Wu L."/>
            <person name="Ma J."/>
        </authorList>
    </citation>
    <scope>NUCLEOTIDE SEQUENCE [LARGE SCALE GENOMIC DNA]</scope>
    <source>
        <strain evidence="5">ZS-22-S1</strain>
    </source>
</reference>
<dbReference type="Gene3D" id="2.70.70.10">
    <property type="entry name" value="Glucose Permease (Domain IIA)"/>
    <property type="match status" value="1"/>
</dbReference>
<dbReference type="PANTHER" id="PTHR21666">
    <property type="entry name" value="PEPTIDASE-RELATED"/>
    <property type="match status" value="1"/>
</dbReference>
<keyword evidence="1" id="KW-0732">Signal</keyword>
<dbReference type="EMBL" id="JBHSIS010000022">
    <property type="protein sequence ID" value="MFC4858389.1"/>
    <property type="molecule type" value="Genomic_DNA"/>
</dbReference>
<dbReference type="Proteomes" id="UP001595859">
    <property type="component" value="Unassembled WGS sequence"/>
</dbReference>
<dbReference type="InterPro" id="IPR016047">
    <property type="entry name" value="M23ase_b-sheet_dom"/>
</dbReference>
<feature type="domain" description="Peptidoglycan binding-like" evidence="2">
    <location>
        <begin position="39"/>
        <end position="92"/>
    </location>
</feature>
<dbReference type="InterPro" id="IPR036365">
    <property type="entry name" value="PGBD-like_sf"/>
</dbReference>
<feature type="signal peptide" evidence="1">
    <location>
        <begin position="1"/>
        <end position="26"/>
    </location>
</feature>
<protein>
    <submittedName>
        <fullName evidence="4">Peptidoglycan-binding protein</fullName>
    </submittedName>
</protein>
<evidence type="ECO:0000259" key="3">
    <source>
        <dbReference type="Pfam" id="PF01551"/>
    </source>
</evidence>